<dbReference type="RefSeq" id="WP_154756803.1">
    <property type="nucleotide sequence ID" value="NZ_WMBA01000013.1"/>
</dbReference>
<evidence type="ECO:0008006" key="3">
    <source>
        <dbReference type="Google" id="ProtNLM"/>
    </source>
</evidence>
<keyword evidence="2" id="KW-1185">Reference proteome</keyword>
<dbReference type="AlphaFoldDB" id="A0A6N7YNM5"/>
<gene>
    <name evidence="1" type="ORF">GKO32_11430</name>
</gene>
<organism evidence="1 2">
    <name type="scientific">Amycolatopsis pithecellobii</name>
    <dbReference type="NCBI Taxonomy" id="664692"/>
    <lineage>
        <taxon>Bacteria</taxon>
        <taxon>Bacillati</taxon>
        <taxon>Actinomycetota</taxon>
        <taxon>Actinomycetes</taxon>
        <taxon>Pseudonocardiales</taxon>
        <taxon>Pseudonocardiaceae</taxon>
        <taxon>Amycolatopsis</taxon>
    </lineage>
</organism>
<reference evidence="1 2" key="1">
    <citation type="submission" date="2019-11" db="EMBL/GenBank/DDBJ databases">
        <title>Draft genome of Amycolatopsis RM579.</title>
        <authorList>
            <person name="Duangmal K."/>
            <person name="Mingma R."/>
        </authorList>
    </citation>
    <scope>NUCLEOTIDE SEQUENCE [LARGE SCALE GENOMIC DNA]</scope>
    <source>
        <strain evidence="1 2">RM579</strain>
    </source>
</reference>
<accession>A0A6N7YNM5</accession>
<protein>
    <recommendedName>
        <fullName evidence="3">DUF1990 family protein</fullName>
    </recommendedName>
</protein>
<dbReference type="Proteomes" id="UP000440096">
    <property type="component" value="Unassembled WGS sequence"/>
</dbReference>
<dbReference type="EMBL" id="WMBA01000013">
    <property type="protein sequence ID" value="MTD54585.1"/>
    <property type="molecule type" value="Genomic_DNA"/>
</dbReference>
<name>A0A6N7YNM5_9PSEU</name>
<evidence type="ECO:0000313" key="2">
    <source>
        <dbReference type="Proteomes" id="UP000440096"/>
    </source>
</evidence>
<dbReference type="OrthoDB" id="5464833at2"/>
<evidence type="ECO:0000313" key="1">
    <source>
        <dbReference type="EMBL" id="MTD54585.1"/>
    </source>
</evidence>
<proteinExistence type="predicted"/>
<sequence length="199" mass="22310">MTTTETRGELLIDQLAPHHNVMQTRHLVVAAPVARAYRALREIDFTEVGGGVVNAAFWVRELPERWHNRHHKPPRMPTRLTFQDLAAGSEWLILGERPGAEITAGVVGKFWQPVIEWRHVEPGEFTAFDEPGYGKIVFSLSAAPYGESRSLSTYDIRVTLTDRASRAKFRAYWTVVAPFVGAVQAATLRAAARHAEQPE</sequence>
<comment type="caution">
    <text evidence="1">The sequence shown here is derived from an EMBL/GenBank/DDBJ whole genome shotgun (WGS) entry which is preliminary data.</text>
</comment>